<evidence type="ECO:0000313" key="2">
    <source>
        <dbReference type="EMBL" id="CAK0867791.1"/>
    </source>
</evidence>
<protein>
    <submittedName>
        <fullName evidence="2">Uncharacterized protein</fullName>
    </submittedName>
</protein>
<sequence length="108" mass="11982">MPRLKPRRPCEARARGRAPSAPGGHIRLGAPSSSPRARALARGAREARAMAARIPGPFLQQTPIGFPSYCRRANRDWGPRKLFQKSEVNTRIYKAIYENIGVRGTAYP</sequence>
<dbReference type="Proteomes" id="UP001189429">
    <property type="component" value="Unassembled WGS sequence"/>
</dbReference>
<keyword evidence="3" id="KW-1185">Reference proteome</keyword>
<feature type="compositionally biased region" description="Low complexity" evidence="1">
    <location>
        <begin position="17"/>
        <end position="36"/>
    </location>
</feature>
<organism evidence="2 3">
    <name type="scientific">Prorocentrum cordatum</name>
    <dbReference type="NCBI Taxonomy" id="2364126"/>
    <lineage>
        <taxon>Eukaryota</taxon>
        <taxon>Sar</taxon>
        <taxon>Alveolata</taxon>
        <taxon>Dinophyceae</taxon>
        <taxon>Prorocentrales</taxon>
        <taxon>Prorocentraceae</taxon>
        <taxon>Prorocentrum</taxon>
    </lineage>
</organism>
<evidence type="ECO:0000313" key="3">
    <source>
        <dbReference type="Proteomes" id="UP001189429"/>
    </source>
</evidence>
<comment type="caution">
    <text evidence="2">The sequence shown here is derived from an EMBL/GenBank/DDBJ whole genome shotgun (WGS) entry which is preliminary data.</text>
</comment>
<dbReference type="EMBL" id="CAUYUJ010016682">
    <property type="protein sequence ID" value="CAK0867791.1"/>
    <property type="molecule type" value="Genomic_DNA"/>
</dbReference>
<reference evidence="2" key="1">
    <citation type="submission" date="2023-10" db="EMBL/GenBank/DDBJ databases">
        <authorList>
            <person name="Chen Y."/>
            <person name="Shah S."/>
            <person name="Dougan E. K."/>
            <person name="Thang M."/>
            <person name="Chan C."/>
        </authorList>
    </citation>
    <scope>NUCLEOTIDE SEQUENCE [LARGE SCALE GENOMIC DNA]</scope>
</reference>
<feature type="region of interest" description="Disordered" evidence="1">
    <location>
        <begin position="1"/>
        <end position="36"/>
    </location>
</feature>
<gene>
    <name evidence="2" type="ORF">PCOR1329_LOCUS54649</name>
</gene>
<accession>A0ABN9V5G4</accession>
<evidence type="ECO:0000256" key="1">
    <source>
        <dbReference type="SAM" id="MobiDB-lite"/>
    </source>
</evidence>
<proteinExistence type="predicted"/>
<name>A0ABN9V5G4_9DINO</name>